<dbReference type="InterPro" id="IPR000825">
    <property type="entry name" value="SUF_FeS_clus_asmbl_SufBD_core"/>
</dbReference>
<keyword evidence="5" id="KW-1185">Reference proteome</keyword>
<dbReference type="InterPro" id="IPR055346">
    <property type="entry name" value="Fe-S_cluster_assembly_SufBD"/>
</dbReference>
<evidence type="ECO:0000313" key="5">
    <source>
        <dbReference type="Proteomes" id="UP000346198"/>
    </source>
</evidence>
<name>A0A6C2UDM1_9BACT</name>
<dbReference type="InterPro" id="IPR045595">
    <property type="entry name" value="SufBD_N"/>
</dbReference>
<dbReference type="SUPFAM" id="SSF101960">
    <property type="entry name" value="Stabilizer of iron transporter SufD"/>
    <property type="match status" value="1"/>
</dbReference>
<dbReference type="EMBL" id="CAAHFH010000001">
    <property type="protein sequence ID" value="VGO17989.1"/>
    <property type="molecule type" value="Genomic_DNA"/>
</dbReference>
<evidence type="ECO:0000313" key="4">
    <source>
        <dbReference type="EMBL" id="VGO17989.1"/>
    </source>
</evidence>
<comment type="similarity">
    <text evidence="1">Belongs to the iron-sulfur cluster assembly SufBD family.</text>
</comment>
<proteinExistence type="inferred from homology"/>
<evidence type="ECO:0000256" key="1">
    <source>
        <dbReference type="ARBA" id="ARBA00043967"/>
    </source>
</evidence>
<evidence type="ECO:0000259" key="2">
    <source>
        <dbReference type="Pfam" id="PF01458"/>
    </source>
</evidence>
<accession>A0A6C2UDM1</accession>
<feature type="domain" description="SUF system FeS cluster assembly SufBD core" evidence="2">
    <location>
        <begin position="134"/>
        <end position="365"/>
    </location>
</feature>
<dbReference type="PANTHER" id="PTHR43575">
    <property type="entry name" value="PROTEIN ABCI7, CHLOROPLASTIC"/>
    <property type="match status" value="1"/>
</dbReference>
<dbReference type="InterPro" id="IPR011542">
    <property type="entry name" value="SUF_FeS_clus_asmbl_SufD"/>
</dbReference>
<organism evidence="4 5">
    <name type="scientific">Pontiella sulfatireligans</name>
    <dbReference type="NCBI Taxonomy" id="2750658"/>
    <lineage>
        <taxon>Bacteria</taxon>
        <taxon>Pseudomonadati</taxon>
        <taxon>Kiritimatiellota</taxon>
        <taxon>Kiritimatiellia</taxon>
        <taxon>Kiritimatiellales</taxon>
        <taxon>Pontiellaceae</taxon>
        <taxon>Pontiella</taxon>
    </lineage>
</organism>
<dbReference type="InterPro" id="IPR037284">
    <property type="entry name" value="SUF_FeS_clus_asmbl_SufBD_sf"/>
</dbReference>
<dbReference type="Pfam" id="PF01458">
    <property type="entry name" value="SUFBD_core"/>
    <property type="match status" value="1"/>
</dbReference>
<dbReference type="Pfam" id="PF19295">
    <property type="entry name" value="SufBD_N"/>
    <property type="match status" value="1"/>
</dbReference>
<dbReference type="NCBIfam" id="TIGR01981">
    <property type="entry name" value="sufD"/>
    <property type="match status" value="1"/>
</dbReference>
<sequence>MLKELRKKAEADFKANGFPSTKEELWRFTDVSRVANAEFSNEWKEASVDFQPLDKIVVVFENGKLSREKSNFGDLPKGVCIGSIMDLVDPRIGSLADAQSAFVSANTAYFTDGAFIEVTDGVEVDTPIHLVYLADADGAAFHMRNFISAGVGSKVTVVEEYIGETEKNYWTNAVTEVFVADRGSVDHYKVQRESAASFHFQTLEAHVGADAVFSNHAVTFGSALGRNDIRGKLTGEGGEAICNGIYLLKDKQHFDTHMFMDHAVPKCNSHEMYKGILDDKARAVFCGRILVQKDAQETDAIQFNGNLLLSRGAKVNTLPQLEIYADDVKCTHGATIGELDDVELYYLQTRGIDPVKGHAMLTFAFANEVLDEVKCKVVKIKIEDLVHAWLEKVSA</sequence>
<protein>
    <submittedName>
        <fullName evidence="4">FeS cluster assembly protein SufD</fullName>
    </submittedName>
</protein>
<gene>
    <name evidence="4" type="primary">sufD</name>
    <name evidence="4" type="ORF">SCARR_00039</name>
</gene>
<dbReference type="Proteomes" id="UP000346198">
    <property type="component" value="Unassembled WGS sequence"/>
</dbReference>
<feature type="domain" description="SUF system FeS cluster assembly SufBD N-terminal" evidence="3">
    <location>
        <begin position="2"/>
        <end position="129"/>
    </location>
</feature>
<dbReference type="PANTHER" id="PTHR43575:SF1">
    <property type="entry name" value="PROTEIN ABCI7, CHLOROPLASTIC"/>
    <property type="match status" value="1"/>
</dbReference>
<evidence type="ECO:0000259" key="3">
    <source>
        <dbReference type="Pfam" id="PF19295"/>
    </source>
</evidence>
<dbReference type="AlphaFoldDB" id="A0A6C2UDM1"/>
<dbReference type="GO" id="GO:0016226">
    <property type="term" value="P:iron-sulfur cluster assembly"/>
    <property type="evidence" value="ECO:0007669"/>
    <property type="project" value="InterPro"/>
</dbReference>
<reference evidence="4 5" key="1">
    <citation type="submission" date="2019-04" db="EMBL/GenBank/DDBJ databases">
        <authorList>
            <person name="Van Vliet M D."/>
        </authorList>
    </citation>
    <scope>NUCLEOTIDE SEQUENCE [LARGE SCALE GENOMIC DNA]</scope>
    <source>
        <strain evidence="4 5">F21</strain>
    </source>
</reference>